<feature type="non-terminal residue" evidence="2">
    <location>
        <position position="1"/>
    </location>
</feature>
<gene>
    <name evidence="2" type="ORF">BN9_113490</name>
</gene>
<keyword evidence="1" id="KW-1133">Transmembrane helix</keyword>
<feature type="transmembrane region" description="Helical" evidence="1">
    <location>
        <begin position="66"/>
        <end position="87"/>
    </location>
</feature>
<organism evidence="2 3">
    <name type="scientific">Albugo candida</name>
    <dbReference type="NCBI Taxonomy" id="65357"/>
    <lineage>
        <taxon>Eukaryota</taxon>
        <taxon>Sar</taxon>
        <taxon>Stramenopiles</taxon>
        <taxon>Oomycota</taxon>
        <taxon>Peronosporomycetes</taxon>
        <taxon>Albuginales</taxon>
        <taxon>Albuginaceae</taxon>
        <taxon>Albugo</taxon>
    </lineage>
</organism>
<feature type="transmembrane region" description="Helical" evidence="1">
    <location>
        <begin position="107"/>
        <end position="126"/>
    </location>
</feature>
<evidence type="ECO:0000256" key="1">
    <source>
        <dbReference type="SAM" id="Phobius"/>
    </source>
</evidence>
<dbReference type="Proteomes" id="UP000053237">
    <property type="component" value="Unassembled WGS sequence"/>
</dbReference>
<keyword evidence="1" id="KW-0472">Membrane</keyword>
<dbReference type="InParanoid" id="A0A024GTH5"/>
<sequence length="220" mass="26524">LRYKELKCVTSCPESDDFQLHLAHFTEVWTYLITGLGSKQLALLDEFSRERDYECQHHREGYKKKMYWIFLGFEGNVAFIGVLYHSTMVSTDQFGSLKSHFSKRKRSPFFLLYVIRYLAQKLRLIVWKPRNNSNTRELQVNENQFVRGARSFFCFPFSFLYDPFKFRCYRFDRQTWNVLHHSSSKSVRSNVFFCFWLIFVTTEAIKLHEKSQLFRFKSDT</sequence>
<keyword evidence="1" id="KW-0812">Transmembrane</keyword>
<reference evidence="2 3" key="1">
    <citation type="submission" date="2012-05" db="EMBL/GenBank/DDBJ databases">
        <title>Recombination and specialization in a pathogen metapopulation.</title>
        <authorList>
            <person name="Gardiner A."/>
            <person name="Kemen E."/>
            <person name="Schultz-Larsen T."/>
            <person name="MacLean D."/>
            <person name="Van Oosterhout C."/>
            <person name="Jones J.D.G."/>
        </authorList>
    </citation>
    <scope>NUCLEOTIDE SEQUENCE [LARGE SCALE GENOMIC DNA]</scope>
    <source>
        <strain evidence="2 3">Ac Nc2</strain>
    </source>
</reference>
<dbReference type="AlphaFoldDB" id="A0A024GTH5"/>
<evidence type="ECO:0000313" key="2">
    <source>
        <dbReference type="EMBL" id="CCI49875.1"/>
    </source>
</evidence>
<dbReference type="EMBL" id="CAIX01000358">
    <property type="protein sequence ID" value="CCI49875.1"/>
    <property type="molecule type" value="Genomic_DNA"/>
</dbReference>
<comment type="caution">
    <text evidence="2">The sequence shown here is derived from an EMBL/GenBank/DDBJ whole genome shotgun (WGS) entry which is preliminary data.</text>
</comment>
<name>A0A024GTH5_9STRA</name>
<accession>A0A024GTH5</accession>
<keyword evidence="3" id="KW-1185">Reference proteome</keyword>
<protein>
    <submittedName>
        <fullName evidence="2">Uncharacterized protein</fullName>
    </submittedName>
</protein>
<evidence type="ECO:0000313" key="3">
    <source>
        <dbReference type="Proteomes" id="UP000053237"/>
    </source>
</evidence>
<proteinExistence type="predicted"/>